<reference evidence="2 3" key="1">
    <citation type="submission" date="2016-11" db="EMBL/GenBank/DDBJ databases">
        <title>The macronuclear genome of Stentor coeruleus: a giant cell with tiny introns.</title>
        <authorList>
            <person name="Slabodnick M."/>
            <person name="Ruby J.G."/>
            <person name="Reiff S.B."/>
            <person name="Swart E.C."/>
            <person name="Gosai S."/>
            <person name="Prabakaran S."/>
            <person name="Witkowska E."/>
            <person name="Larue G.E."/>
            <person name="Fisher S."/>
            <person name="Freeman R.M."/>
            <person name="Gunawardena J."/>
            <person name="Chu W."/>
            <person name="Stover N.A."/>
            <person name="Gregory B.D."/>
            <person name="Nowacki M."/>
            <person name="Derisi J."/>
            <person name="Roy S.W."/>
            <person name="Marshall W.F."/>
            <person name="Sood P."/>
        </authorList>
    </citation>
    <scope>NUCLEOTIDE SEQUENCE [LARGE SCALE GENOMIC DNA]</scope>
    <source>
        <strain evidence="2">WM001</strain>
    </source>
</reference>
<keyword evidence="3" id="KW-1185">Reference proteome</keyword>
<sequence length="164" mass="19312">MDVNNQEAFKFFAANKRGFGAPLKELPTELKRFNNKRSSCEMEISPEETILQDIYAIKSKSISPPKVIKKSKKILTDRKIKRIDLLDEEEKIKNPRNKIIFAEMKKLNPINHKSIQLKRKNKLLNSIAKLEEENNKNREELNKFKEEQEKIKEEKSKSNSKSRK</sequence>
<feature type="compositionally biased region" description="Basic and acidic residues" evidence="1">
    <location>
        <begin position="131"/>
        <end position="157"/>
    </location>
</feature>
<evidence type="ECO:0000313" key="3">
    <source>
        <dbReference type="Proteomes" id="UP000187209"/>
    </source>
</evidence>
<dbReference type="AlphaFoldDB" id="A0A1R2BK32"/>
<dbReference type="Proteomes" id="UP000187209">
    <property type="component" value="Unassembled WGS sequence"/>
</dbReference>
<evidence type="ECO:0000256" key="1">
    <source>
        <dbReference type="SAM" id="MobiDB-lite"/>
    </source>
</evidence>
<accession>A0A1R2BK32</accession>
<feature type="region of interest" description="Disordered" evidence="1">
    <location>
        <begin position="131"/>
        <end position="164"/>
    </location>
</feature>
<comment type="caution">
    <text evidence="2">The sequence shown here is derived from an EMBL/GenBank/DDBJ whole genome shotgun (WGS) entry which is preliminary data.</text>
</comment>
<organism evidence="2 3">
    <name type="scientific">Stentor coeruleus</name>
    <dbReference type="NCBI Taxonomy" id="5963"/>
    <lineage>
        <taxon>Eukaryota</taxon>
        <taxon>Sar</taxon>
        <taxon>Alveolata</taxon>
        <taxon>Ciliophora</taxon>
        <taxon>Postciliodesmatophora</taxon>
        <taxon>Heterotrichea</taxon>
        <taxon>Heterotrichida</taxon>
        <taxon>Stentoridae</taxon>
        <taxon>Stentor</taxon>
    </lineage>
</organism>
<proteinExistence type="predicted"/>
<protein>
    <submittedName>
        <fullName evidence="2">Uncharacterized protein</fullName>
    </submittedName>
</protein>
<name>A0A1R2BK32_9CILI</name>
<dbReference type="EMBL" id="MPUH01000592">
    <property type="protein sequence ID" value="OMJ77129.1"/>
    <property type="molecule type" value="Genomic_DNA"/>
</dbReference>
<evidence type="ECO:0000313" key="2">
    <source>
        <dbReference type="EMBL" id="OMJ77129.1"/>
    </source>
</evidence>
<gene>
    <name evidence="2" type="ORF">SteCoe_23355</name>
</gene>